<comment type="caution">
    <text evidence="2">The sequence shown here is derived from an EMBL/GenBank/DDBJ whole genome shotgun (WGS) entry which is preliminary data.</text>
</comment>
<protein>
    <recommendedName>
        <fullName evidence="4">Cold-shock protein</fullName>
    </recommendedName>
</protein>
<organism evidence="2 3">
    <name type="scientific">Pilimelia terevasa</name>
    <dbReference type="NCBI Taxonomy" id="53372"/>
    <lineage>
        <taxon>Bacteria</taxon>
        <taxon>Bacillati</taxon>
        <taxon>Actinomycetota</taxon>
        <taxon>Actinomycetes</taxon>
        <taxon>Micromonosporales</taxon>
        <taxon>Micromonosporaceae</taxon>
        <taxon>Pilimelia</taxon>
    </lineage>
</organism>
<dbReference type="AlphaFoldDB" id="A0A8J3FJB6"/>
<name>A0A8J3FJB6_9ACTN</name>
<gene>
    <name evidence="2" type="ORF">GCM10010124_21360</name>
</gene>
<feature type="region of interest" description="Disordered" evidence="1">
    <location>
        <begin position="51"/>
        <end position="74"/>
    </location>
</feature>
<evidence type="ECO:0008006" key="4">
    <source>
        <dbReference type="Google" id="ProtNLM"/>
    </source>
</evidence>
<dbReference type="Proteomes" id="UP000662200">
    <property type="component" value="Unassembled WGS sequence"/>
</dbReference>
<reference evidence="2" key="1">
    <citation type="journal article" date="2014" name="Int. J. Syst. Evol. Microbiol.">
        <title>Complete genome sequence of Corynebacterium casei LMG S-19264T (=DSM 44701T), isolated from a smear-ripened cheese.</title>
        <authorList>
            <consortium name="US DOE Joint Genome Institute (JGI-PGF)"/>
            <person name="Walter F."/>
            <person name="Albersmeier A."/>
            <person name="Kalinowski J."/>
            <person name="Ruckert C."/>
        </authorList>
    </citation>
    <scope>NUCLEOTIDE SEQUENCE</scope>
    <source>
        <strain evidence="2">JCM 3091</strain>
    </source>
</reference>
<evidence type="ECO:0000313" key="2">
    <source>
        <dbReference type="EMBL" id="GGK28457.1"/>
    </source>
</evidence>
<reference evidence="2" key="2">
    <citation type="submission" date="2020-09" db="EMBL/GenBank/DDBJ databases">
        <authorList>
            <person name="Sun Q."/>
            <person name="Ohkuma M."/>
        </authorList>
    </citation>
    <scope>NUCLEOTIDE SEQUENCE</scope>
    <source>
        <strain evidence="2">JCM 3091</strain>
    </source>
</reference>
<sequence length="74" mass="7939">MQATVATFDPRTGTGVALTDAGRRVDITAAAFAASGLRFLRPGQRVRFDRDPQGVPYRVTLPTLDTSRPPGVQP</sequence>
<evidence type="ECO:0000256" key="1">
    <source>
        <dbReference type="SAM" id="MobiDB-lite"/>
    </source>
</evidence>
<keyword evidence="3" id="KW-1185">Reference proteome</keyword>
<dbReference type="RefSeq" id="WP_189114099.1">
    <property type="nucleotide sequence ID" value="NZ_BMQC01000006.1"/>
</dbReference>
<dbReference type="EMBL" id="BMQC01000006">
    <property type="protein sequence ID" value="GGK28457.1"/>
    <property type="molecule type" value="Genomic_DNA"/>
</dbReference>
<proteinExistence type="predicted"/>
<evidence type="ECO:0000313" key="3">
    <source>
        <dbReference type="Proteomes" id="UP000662200"/>
    </source>
</evidence>
<accession>A0A8J3FJB6</accession>